<dbReference type="EMBL" id="LHPN01000002">
    <property type="protein sequence ID" value="OAL74391.1"/>
    <property type="molecule type" value="Genomic_DNA"/>
</dbReference>
<comment type="catalytic activity">
    <reaction evidence="15">
        <text>succinate semialdehyde + NADP(+) + H2O = succinate + NADPH + 2 H(+)</text>
        <dbReference type="Rhea" id="RHEA:13213"/>
        <dbReference type="ChEBI" id="CHEBI:15377"/>
        <dbReference type="ChEBI" id="CHEBI:15378"/>
        <dbReference type="ChEBI" id="CHEBI:30031"/>
        <dbReference type="ChEBI" id="CHEBI:57706"/>
        <dbReference type="ChEBI" id="CHEBI:57783"/>
        <dbReference type="ChEBI" id="CHEBI:58349"/>
        <dbReference type="EC" id="1.2.1.16"/>
    </reaction>
</comment>
<keyword evidence="24" id="KW-1185">Reference proteome</keyword>
<evidence type="ECO:0000256" key="3">
    <source>
        <dbReference type="ARBA" id="ARBA00005594"/>
    </source>
</evidence>
<dbReference type="UniPathway" id="UPA00733"/>
<dbReference type="GO" id="GO:0005737">
    <property type="term" value="C:cytoplasm"/>
    <property type="evidence" value="ECO:0007669"/>
    <property type="project" value="TreeGrafter"/>
</dbReference>
<dbReference type="PROSITE" id="PS00070">
    <property type="entry name" value="ALDEHYDE_DEHYDR_CYS"/>
    <property type="match status" value="1"/>
</dbReference>
<dbReference type="SUPFAM" id="SSF52374">
    <property type="entry name" value="Nucleotidylyl transferase"/>
    <property type="match status" value="1"/>
</dbReference>
<keyword evidence="9 19" id="KW-0648">Protein biosynthesis</keyword>
<reference evidence="23 24" key="1">
    <citation type="submission" date="2016-05" db="EMBL/GenBank/DDBJ databases">
        <title>Genome sequencing of Trichophyton violaceum CMCC(F)T3l isolated from hair.</title>
        <authorList>
            <person name="Zhan P."/>
            <person name="Tao Y."/>
            <person name="Liu W."/>
        </authorList>
    </citation>
    <scope>NUCLEOTIDE SEQUENCE [LARGE SCALE GENOMIC DNA]</scope>
    <source>
        <strain evidence="24">CMCC(F)T3l</strain>
    </source>
</reference>
<keyword evidence="6 19" id="KW-0436">Ligase</keyword>
<evidence type="ECO:0000256" key="17">
    <source>
        <dbReference type="PROSITE-ProRule" id="PRU10007"/>
    </source>
</evidence>
<comment type="catalytic activity">
    <reaction evidence="13 19">
        <text>tRNA(Tyr) + L-tyrosine + ATP = L-tyrosyl-tRNA(Tyr) + AMP + diphosphate + H(+)</text>
        <dbReference type="Rhea" id="RHEA:10220"/>
        <dbReference type="Rhea" id="RHEA-COMP:9706"/>
        <dbReference type="Rhea" id="RHEA-COMP:9707"/>
        <dbReference type="ChEBI" id="CHEBI:15378"/>
        <dbReference type="ChEBI" id="CHEBI:30616"/>
        <dbReference type="ChEBI" id="CHEBI:33019"/>
        <dbReference type="ChEBI" id="CHEBI:58315"/>
        <dbReference type="ChEBI" id="CHEBI:78442"/>
        <dbReference type="ChEBI" id="CHEBI:78536"/>
        <dbReference type="ChEBI" id="CHEBI:456215"/>
        <dbReference type="EC" id="6.1.1.1"/>
    </reaction>
</comment>
<comment type="catalytic activity">
    <reaction evidence="16">
        <text>succinate semialdehyde + NAD(+) + H2O = succinate + NADH + 2 H(+)</text>
        <dbReference type="Rhea" id="RHEA:13217"/>
        <dbReference type="ChEBI" id="CHEBI:15377"/>
        <dbReference type="ChEBI" id="CHEBI:15378"/>
        <dbReference type="ChEBI" id="CHEBI:30031"/>
        <dbReference type="ChEBI" id="CHEBI:57540"/>
        <dbReference type="ChEBI" id="CHEBI:57706"/>
        <dbReference type="ChEBI" id="CHEBI:57945"/>
        <dbReference type="EC" id="1.2.1.16"/>
    </reaction>
</comment>
<evidence type="ECO:0000256" key="5">
    <source>
        <dbReference type="ARBA" id="ARBA00009986"/>
    </source>
</evidence>
<dbReference type="InterPro" id="IPR014729">
    <property type="entry name" value="Rossmann-like_a/b/a_fold"/>
</dbReference>
<dbReference type="GO" id="GO:0047274">
    <property type="term" value="F:galactinol-sucrose galactosyltransferase activity"/>
    <property type="evidence" value="ECO:0007669"/>
    <property type="project" value="UniProtKB-EC"/>
</dbReference>
<dbReference type="PANTHER" id="PTHR43353:SF5">
    <property type="entry name" value="SUCCINATE-SEMIALDEHYDE DEHYDROGENASE, MITOCHONDRIAL"/>
    <property type="match status" value="1"/>
</dbReference>
<dbReference type="InterPro" id="IPR017853">
    <property type="entry name" value="GH"/>
</dbReference>
<dbReference type="PROSITE" id="PS00687">
    <property type="entry name" value="ALDEHYDE_DEHYDR_GLU"/>
    <property type="match status" value="1"/>
</dbReference>
<dbReference type="GO" id="GO:0046394">
    <property type="term" value="P:carboxylic acid biosynthetic process"/>
    <property type="evidence" value="ECO:0007669"/>
    <property type="project" value="UniProtKB-ARBA"/>
</dbReference>
<comment type="caution">
    <text evidence="23">The sequence shown here is derived from an EMBL/GenBank/DDBJ whole genome shotgun (WGS) entry which is preliminary data.</text>
</comment>
<comment type="pathway">
    <text evidence="2">Amino-acid degradation; 4-aminobutanoate degradation.</text>
</comment>
<dbReference type="InterPro" id="IPR008811">
    <property type="entry name" value="Glycosyl_hydrolases_36"/>
</dbReference>
<dbReference type="GO" id="GO:0005524">
    <property type="term" value="F:ATP binding"/>
    <property type="evidence" value="ECO:0007669"/>
    <property type="project" value="UniProtKB-KW"/>
</dbReference>
<evidence type="ECO:0000256" key="18">
    <source>
        <dbReference type="RuleBase" id="RU003345"/>
    </source>
</evidence>
<sequence length="1974" mass="217656">MMSALRSISRQFSRPHIAYSVRIPPPSYGRRHYAMHTVPQLKDKSLFIEKCYVNGEWVDASSGETFEVQDPSTGKLIGTCPEFTPADTQKAIDAAVSAFPSFRKTTGRERARMLQRWHQLMIDNAEDLATLITWENGKPLADAKGEVSYAASFFEWFSEEAPRIYGDTIPATIPGNRILTIKEPVGVCGFITPWNFPAAMITRKIAPALAAGCTVVAKSPGETPFTANAIAELAARAGIPKGVVNIVTALKNTPEIGLSLTTAPEIRKVSFTGSTAVGKLLMKQSASTMKKLSFELGGNAPFIVFDDVSDIDAAVAGAIASKFRSSGQTCVCANRLYVQRGVYDEFTSKFTEKVEGFILGHGFNEGVTHGPLIHSRAMDKVHEHVSDAQEKGGKVIIGGNRAPELGSNFFFPTVVTEITKDMRMASEETFGPVAGIYPFETEKDVVELANAAEVGLAGYFYSKDVQRIFRVAEALEVGMVGVNTGIISDTVAPFGGVKQSGFGREGSKYGIDEFLTIKTVTFGGMGGDLQDHHFPEQSYEVVVWHNICSDAWTGLELKSSPDSQLTVISENTSSRCFRKAFVGEIPLPTERNHAEFTIKYKPRADCAWQWANETFKAKNGEIIIEPMKPLSNDNTYSLQNYLHSINNNIDVKPGRSDAAGALLWNISCQIEPAVNGESKTSRILLGTPKDYVRTFSLVRASASWLAPRQGTTSYNLNEDALVSSFVYRDGIVMVLVSVSGIDDVLTVFQSGKEGELIISSRNDNNRAAKSDAVAAIASSFEIAMAAAIYEARKKSQNYSVALQHIYPADNDQEPAQTGVANGPTLKWQPEWYDGLSYCTWNALGQDLTEQNILNALQSLKKNGIQISSLIIDDGWQSLDNEGESQFERGITRFEASQVGFPHGLQQTIAKIRKENERIKHVSVWHALLGYWGGISPAGEIASKYNTIEVERTGQLSSSKIRIVDPDDLPSFYDDFYTFLSSAGIDSVKTDVQSALDSLEGATIRQRCITTYQDSLSMSLSRHFQARSISCMSQTPQIIFHSLLPTNKPRLILRNSDDFFPDIESSHTWHTFCNAHNSLLTRYLNIIPDWDMFQTSHSYASFHAAARCVSGGVIYITDEPGKHNLAIINQMTALTTRGDTVILRPSVAGYSRDVYNSYNDGHLLRIGSFTGWARTGSGFLGVFNIASGDTSALIPLSDFPGVLSSNDNEYIIHSHKSGNVTKPMHQDDTHAMVLVTLKPRDYDILTVYPVYAFDVPKKSKPCAAGTKSRRKVSVLGLLDKMTGAAAIIGSDISMDSGNDLRFNVTLKALGTLGLWISDLAERSITDNFMVLIHGLPVPVETVQRGIDREGCILSIDVLTAWKKMGLDSGRSNEVVVQNHNSESFTLPSRISARRRPKKMHYAKILSPDGRGRGAMGRDRDALDKLITNKRVGLYAGIDPTAPSMHVGHMLPFMILGWAYVHGMKSVWLLGGSTSRVGDPTGRTTARPVLSNASRKAYIANMHMQLKKLGASFERYGGKHGYSWEWAWRRALENNNTWWNKETLIEVLGTLGQHARIGTMLGREPVKTRLESGSGMSFTEFCYPIMQAWDWWHLYQKGVMIQVGGSDQSGNIQFGIDTIKQVLKTSPIETKPGEDPDLSMPFGLTVPLLTTSTGEKIGKSAGNSIWLDKDMTSTYDLYQYFMRQPDQDMERLLNMFTFLPTSRIPEIIEEHNKAPSLRVAQHTLAQEFVELVHGPKEAEEALKAHKAIFQPQGSASTKSDSKSIPLLPSGIPEFINAGVNKKAPQMNAFTAPTHHLVLPRSLVVGQYFHKILYSAGMVSSKQEGHRIIVNNGASVGCMPSGAEQMGDALSYVPLRTWPADVTEKFLIDGSLLILRIGKWRVKIIKVISDKEFEEQGLTVPQSEPEKESIAEQQKDRDLFAKKRRIAGRQVQRPGIAGGSAGGRKPKIVSLQEWSDQKEREEEAALAKEKEQRQAWP</sequence>
<dbReference type="GO" id="GO:0004557">
    <property type="term" value="F:alpha-galactosidase activity"/>
    <property type="evidence" value="ECO:0007669"/>
    <property type="project" value="UniProtKB-EC"/>
</dbReference>
<feature type="region of interest" description="Disordered" evidence="20">
    <location>
        <begin position="1922"/>
        <end position="1974"/>
    </location>
</feature>
<dbReference type="GO" id="GO:0006437">
    <property type="term" value="P:tyrosyl-tRNA aminoacylation"/>
    <property type="evidence" value="ECO:0007669"/>
    <property type="project" value="InterPro"/>
</dbReference>
<dbReference type="PROSITE" id="PS00178">
    <property type="entry name" value="AA_TRNA_LIGASE_I"/>
    <property type="match status" value="1"/>
</dbReference>
<dbReference type="PRINTS" id="PR01040">
    <property type="entry name" value="TRNASYNTHTYR"/>
</dbReference>
<accession>A0A178FPM6</accession>
<dbReference type="InterPro" id="IPR001412">
    <property type="entry name" value="aa-tRNA-synth_I_CS"/>
</dbReference>
<dbReference type="PANTHER" id="PTHR43353">
    <property type="entry name" value="SUCCINATE-SEMIALDEHYDE DEHYDROGENASE, MITOCHONDRIAL"/>
    <property type="match status" value="1"/>
</dbReference>
<dbReference type="GO" id="GO:0003723">
    <property type="term" value="F:RNA binding"/>
    <property type="evidence" value="ECO:0007669"/>
    <property type="project" value="InterPro"/>
</dbReference>
<dbReference type="GO" id="GO:0004831">
    <property type="term" value="F:tyrosine-tRNA ligase activity"/>
    <property type="evidence" value="ECO:0007669"/>
    <property type="project" value="UniProtKB-EC"/>
</dbReference>
<dbReference type="SUPFAM" id="SSF53720">
    <property type="entry name" value="ALDH-like"/>
    <property type="match status" value="1"/>
</dbReference>
<dbReference type="NCBIfam" id="TIGR01780">
    <property type="entry name" value="SSADH"/>
    <property type="match status" value="1"/>
</dbReference>
<dbReference type="Pfam" id="PF16714">
    <property type="entry name" value="TyrRSs_C"/>
    <property type="match status" value="1"/>
</dbReference>
<dbReference type="NCBIfam" id="TIGR00234">
    <property type="entry name" value="tyrS"/>
    <property type="match status" value="1"/>
</dbReference>
<evidence type="ECO:0000256" key="6">
    <source>
        <dbReference type="ARBA" id="ARBA00022598"/>
    </source>
</evidence>
<dbReference type="CDD" id="cd00805">
    <property type="entry name" value="TyrRS_core"/>
    <property type="match status" value="1"/>
</dbReference>
<evidence type="ECO:0000313" key="23">
    <source>
        <dbReference type="EMBL" id="OAL74391.1"/>
    </source>
</evidence>
<comment type="catalytic activity">
    <reaction evidence="14">
        <text>alpha-D-galactosyl-(1-&gt;3)-1D-myo-inositol + sucrose = raffinose + myo-inositol</text>
        <dbReference type="Rhea" id="RHEA:20161"/>
        <dbReference type="ChEBI" id="CHEBI:16634"/>
        <dbReference type="ChEBI" id="CHEBI:17268"/>
        <dbReference type="ChEBI" id="CHEBI:17505"/>
        <dbReference type="ChEBI" id="CHEBI:17992"/>
        <dbReference type="EC" id="2.4.1.82"/>
    </reaction>
</comment>
<evidence type="ECO:0000256" key="14">
    <source>
        <dbReference type="ARBA" id="ARBA00049426"/>
    </source>
</evidence>
<organism evidence="23 24">
    <name type="scientific">Trichophyton violaceum</name>
    <dbReference type="NCBI Taxonomy" id="34388"/>
    <lineage>
        <taxon>Eukaryota</taxon>
        <taxon>Fungi</taxon>
        <taxon>Dikarya</taxon>
        <taxon>Ascomycota</taxon>
        <taxon>Pezizomycotina</taxon>
        <taxon>Eurotiomycetes</taxon>
        <taxon>Eurotiomycetidae</taxon>
        <taxon>Onygenales</taxon>
        <taxon>Arthrodermataceae</taxon>
        <taxon>Trichophyton</taxon>
    </lineage>
</organism>
<comment type="similarity">
    <text evidence="3 19">Belongs to the class-I aminoacyl-tRNA synthetase family.</text>
</comment>
<evidence type="ECO:0000259" key="21">
    <source>
        <dbReference type="Pfam" id="PF00171"/>
    </source>
</evidence>
<dbReference type="InterPro" id="IPR050740">
    <property type="entry name" value="Aldehyde_DH_Superfamily"/>
</dbReference>
<dbReference type="InterPro" id="IPR002305">
    <property type="entry name" value="aa-tRNA-synth_Ic"/>
</dbReference>
<evidence type="ECO:0000256" key="13">
    <source>
        <dbReference type="ARBA" id="ARBA00048248"/>
    </source>
</evidence>
<keyword evidence="12" id="KW-0119">Carbohydrate metabolism</keyword>
<comment type="similarity">
    <text evidence="5 18">Belongs to the aldehyde dehydrogenase family.</text>
</comment>
<dbReference type="FunFam" id="3.40.605.10:FF:000005">
    <property type="entry name" value="Succinate-semialdehyde dehydrogenase I"/>
    <property type="match status" value="1"/>
</dbReference>
<dbReference type="InterPro" id="IPR010102">
    <property type="entry name" value="Succ_semiAld_DH"/>
</dbReference>
<evidence type="ECO:0000256" key="8">
    <source>
        <dbReference type="ARBA" id="ARBA00022840"/>
    </source>
</evidence>
<keyword evidence="11 19" id="KW-0030">Aminoacyl-tRNA synthetase</keyword>
<dbReference type="InterPro" id="IPR029510">
    <property type="entry name" value="Ald_DH_CS_GLU"/>
</dbReference>
<evidence type="ECO:0000256" key="7">
    <source>
        <dbReference type="ARBA" id="ARBA00022741"/>
    </source>
</evidence>
<protein>
    <recommendedName>
        <fullName evidence="19">Tyrosine--tRNA ligase</fullName>
        <ecNumber evidence="19">6.1.1.1</ecNumber>
    </recommendedName>
    <alternativeName>
        <fullName evidence="19">Tyrosyl-tRNA synthetase</fullName>
    </alternativeName>
</protein>
<feature type="domain" description="Aldehyde dehydrogenase" evidence="21">
    <location>
        <begin position="57"/>
        <end position="520"/>
    </location>
</feature>
<dbReference type="GO" id="GO:0004030">
    <property type="term" value="F:aldehyde dehydrogenase [NAD(P)+] activity"/>
    <property type="evidence" value="ECO:0007669"/>
    <property type="project" value="UniProtKB-ARBA"/>
</dbReference>
<evidence type="ECO:0000256" key="20">
    <source>
        <dbReference type="SAM" id="MobiDB-lite"/>
    </source>
</evidence>
<dbReference type="InterPro" id="IPR016160">
    <property type="entry name" value="Ald_DH_CS_CYS"/>
</dbReference>
<comment type="similarity">
    <text evidence="4">Belongs to the glycosyl hydrolases 36 family.</text>
</comment>
<keyword evidence="7 19" id="KW-0547">Nucleotide-binding</keyword>
<feature type="active site" evidence="17">
    <location>
        <position position="295"/>
    </location>
</feature>
<dbReference type="Pfam" id="PF05691">
    <property type="entry name" value="Raffinose_syn"/>
    <property type="match status" value="1"/>
</dbReference>
<dbReference type="InterPro" id="IPR016161">
    <property type="entry name" value="Ald_DH/histidinol_DH"/>
</dbReference>
<name>A0A178FPM6_TRIVO</name>
<evidence type="ECO:0000256" key="16">
    <source>
        <dbReference type="ARBA" id="ARBA00052698"/>
    </source>
</evidence>
<evidence type="ECO:0000256" key="4">
    <source>
        <dbReference type="ARBA" id="ARBA00007240"/>
    </source>
</evidence>
<evidence type="ECO:0000259" key="22">
    <source>
        <dbReference type="Pfam" id="PF16714"/>
    </source>
</evidence>
<dbReference type="OrthoDB" id="4664297at2759"/>
<dbReference type="InterPro" id="IPR013785">
    <property type="entry name" value="Aldolase_TIM"/>
</dbReference>
<dbReference type="Gene3D" id="1.10.240.10">
    <property type="entry name" value="Tyrosyl-Transfer RNA Synthetase"/>
    <property type="match status" value="1"/>
</dbReference>
<dbReference type="Gene3D" id="3.20.20.70">
    <property type="entry name" value="Aldolase class I"/>
    <property type="match status" value="1"/>
</dbReference>
<dbReference type="Gene3D" id="3.40.605.10">
    <property type="entry name" value="Aldehyde Dehydrogenase, Chain A, domain 1"/>
    <property type="match status" value="1"/>
</dbReference>
<dbReference type="InterPro" id="IPR002307">
    <property type="entry name" value="Tyr-tRNA-ligase"/>
</dbReference>
<gene>
    <name evidence="23" type="ORF">A7D00_2424</name>
</gene>
<dbReference type="Gene3D" id="3.40.309.10">
    <property type="entry name" value="Aldehyde Dehydrogenase, Chain A, domain 2"/>
    <property type="match status" value="1"/>
</dbReference>
<evidence type="ECO:0000256" key="19">
    <source>
        <dbReference type="RuleBase" id="RU361234"/>
    </source>
</evidence>
<dbReference type="Proteomes" id="UP000243519">
    <property type="component" value="Unassembled WGS sequence"/>
</dbReference>
<evidence type="ECO:0000256" key="10">
    <source>
        <dbReference type="ARBA" id="ARBA00023002"/>
    </source>
</evidence>
<evidence type="ECO:0000256" key="12">
    <source>
        <dbReference type="ARBA" id="ARBA00023277"/>
    </source>
</evidence>
<dbReference type="CDD" id="cd07103">
    <property type="entry name" value="ALDH_F5_SSADH_GabD"/>
    <property type="match status" value="1"/>
</dbReference>
<dbReference type="Pfam" id="PF00171">
    <property type="entry name" value="Aldedh"/>
    <property type="match status" value="1"/>
</dbReference>
<dbReference type="InterPro" id="IPR016162">
    <property type="entry name" value="Ald_DH_N"/>
</dbReference>
<dbReference type="FunFam" id="3.40.309.10:FF:000004">
    <property type="entry name" value="Succinate-semialdehyde dehydrogenase I"/>
    <property type="match status" value="1"/>
</dbReference>
<evidence type="ECO:0000256" key="15">
    <source>
        <dbReference type="ARBA" id="ARBA00050387"/>
    </source>
</evidence>
<dbReference type="SUPFAM" id="SSF51445">
    <property type="entry name" value="(Trans)glycosidases"/>
    <property type="match status" value="1"/>
</dbReference>
<dbReference type="Gene3D" id="3.40.50.620">
    <property type="entry name" value="HUPs"/>
    <property type="match status" value="1"/>
</dbReference>
<evidence type="ECO:0000256" key="11">
    <source>
        <dbReference type="ARBA" id="ARBA00023146"/>
    </source>
</evidence>
<dbReference type="InterPro" id="IPR016163">
    <property type="entry name" value="Ald_DH_C"/>
</dbReference>
<evidence type="ECO:0000256" key="1">
    <source>
        <dbReference type="ARBA" id="ARBA00001255"/>
    </source>
</evidence>
<evidence type="ECO:0000313" key="24">
    <source>
        <dbReference type="Proteomes" id="UP000243519"/>
    </source>
</evidence>
<proteinExistence type="inferred from homology"/>
<feature type="domain" description="Tyrosyl-tRNA synthetase C-terminal" evidence="22">
    <location>
        <begin position="1785"/>
        <end position="1900"/>
    </location>
</feature>
<dbReference type="GO" id="GO:0036243">
    <property type="term" value="F:succinate-semialdehyde dehydrogenase (NADP+) activity"/>
    <property type="evidence" value="ECO:0007669"/>
    <property type="project" value="RHEA"/>
</dbReference>
<comment type="catalytic activity">
    <reaction evidence="1">
        <text>Hydrolysis of terminal, non-reducing alpha-D-galactose residues in alpha-D-galactosides, including galactose oligosaccharides, galactomannans and galactolipids.</text>
        <dbReference type="EC" id="3.2.1.22"/>
    </reaction>
</comment>
<dbReference type="GO" id="GO:0004777">
    <property type="term" value="F:succinate-semialdehyde dehydrogenase (NAD+) activity"/>
    <property type="evidence" value="ECO:0007669"/>
    <property type="project" value="TreeGrafter"/>
</dbReference>
<keyword evidence="10 18" id="KW-0560">Oxidoreductase</keyword>
<dbReference type="InterPro" id="IPR015590">
    <property type="entry name" value="Aldehyde_DH_dom"/>
</dbReference>
<dbReference type="FunFam" id="1.10.240.10:FF:000001">
    <property type="entry name" value="Tyrosine--tRNA ligase"/>
    <property type="match status" value="1"/>
</dbReference>
<feature type="compositionally biased region" description="Basic and acidic residues" evidence="20">
    <location>
        <begin position="1952"/>
        <end position="1974"/>
    </location>
</feature>
<dbReference type="GO" id="GO:0009450">
    <property type="term" value="P:gamma-aminobutyric acid catabolic process"/>
    <property type="evidence" value="ECO:0007669"/>
    <property type="project" value="UniProtKB-UniPathway"/>
</dbReference>
<evidence type="ECO:0000256" key="2">
    <source>
        <dbReference type="ARBA" id="ARBA00005176"/>
    </source>
</evidence>
<dbReference type="Pfam" id="PF00579">
    <property type="entry name" value="tRNA-synt_1b"/>
    <property type="match status" value="1"/>
</dbReference>
<evidence type="ECO:0000256" key="9">
    <source>
        <dbReference type="ARBA" id="ARBA00022917"/>
    </source>
</evidence>
<dbReference type="InterPro" id="IPR032005">
    <property type="entry name" value="TyrRSs_C"/>
</dbReference>
<dbReference type="FunFam" id="3.40.605.10:FF:000026">
    <property type="entry name" value="Aldehyde dehydrogenase, putative"/>
    <property type="match status" value="1"/>
</dbReference>
<dbReference type="FunFam" id="3.40.50.620:FF:000227">
    <property type="entry name" value="Tyrosine--tRNA ligase"/>
    <property type="match status" value="1"/>
</dbReference>
<dbReference type="EC" id="6.1.1.1" evidence="19"/>
<keyword evidence="8 19" id="KW-0067">ATP-binding</keyword>